<evidence type="ECO:0000256" key="2">
    <source>
        <dbReference type="ARBA" id="ARBA00023008"/>
    </source>
</evidence>
<dbReference type="CDD" id="cd02968">
    <property type="entry name" value="SCO"/>
    <property type="match status" value="1"/>
</dbReference>
<organism evidence="5 6">
    <name type="scientific">Aquisalinus flavus</name>
    <dbReference type="NCBI Taxonomy" id="1526572"/>
    <lineage>
        <taxon>Bacteria</taxon>
        <taxon>Pseudomonadati</taxon>
        <taxon>Pseudomonadota</taxon>
        <taxon>Alphaproteobacteria</taxon>
        <taxon>Parvularculales</taxon>
        <taxon>Parvularculaceae</taxon>
        <taxon>Aquisalinus</taxon>
    </lineage>
</organism>
<reference evidence="5" key="2">
    <citation type="submission" date="2020-09" db="EMBL/GenBank/DDBJ databases">
        <authorList>
            <person name="Sun Q."/>
            <person name="Zhou Y."/>
        </authorList>
    </citation>
    <scope>NUCLEOTIDE SEQUENCE</scope>
    <source>
        <strain evidence="5">CGMCC 1.12921</strain>
    </source>
</reference>
<dbReference type="Pfam" id="PF02630">
    <property type="entry name" value="SCO1-SenC"/>
    <property type="match status" value="1"/>
</dbReference>
<dbReference type="PANTHER" id="PTHR12151:SF25">
    <property type="entry name" value="LINALOOL DEHYDRATASE_ISOMERASE DOMAIN-CONTAINING PROTEIN"/>
    <property type="match status" value="1"/>
</dbReference>
<comment type="caution">
    <text evidence="5">The sequence shown here is derived from an EMBL/GenBank/DDBJ whole genome shotgun (WGS) entry which is preliminary data.</text>
</comment>
<comment type="similarity">
    <text evidence="1">Belongs to the SCO1/2 family.</text>
</comment>
<dbReference type="Proteomes" id="UP000613582">
    <property type="component" value="Unassembled WGS sequence"/>
</dbReference>
<evidence type="ECO:0000256" key="1">
    <source>
        <dbReference type="ARBA" id="ARBA00010996"/>
    </source>
</evidence>
<keyword evidence="2 3" id="KW-0186">Copper</keyword>
<evidence type="ECO:0000256" key="4">
    <source>
        <dbReference type="PIRSR" id="PIRSR603782-2"/>
    </source>
</evidence>
<keyword evidence="3" id="KW-0479">Metal-binding</keyword>
<protein>
    <recommendedName>
        <fullName evidence="7">SCO family protein</fullName>
    </recommendedName>
</protein>
<dbReference type="FunFam" id="3.40.30.10:FF:000013">
    <property type="entry name" value="Blast:Protein SCO1 homolog, mitochondrial"/>
    <property type="match status" value="1"/>
</dbReference>
<name>A0A8J2Y889_9PROT</name>
<dbReference type="EMBL" id="BMGH01000001">
    <property type="protein sequence ID" value="GGD16172.1"/>
    <property type="molecule type" value="Genomic_DNA"/>
</dbReference>
<gene>
    <name evidence="5" type="ORF">GCM10011342_26170</name>
</gene>
<sequence>MLPPRPAKTGKLGLLAATVVMLAGIGGCSQENPLNNPGVIELSDAFEGEFDLVDHDGAPASDERFEGKPIFAYYGFASCPDVCPAALSVMSASLDAMGNDAENVQPLFITVDPERDTPEVLKAHLAFDDRILGLTGTPETAEAARKSMKVYAARVELEDSALEYTMNHQDLFYVLDDEGTPVLALETSMAPQDIASVLRLWIS</sequence>
<evidence type="ECO:0000313" key="5">
    <source>
        <dbReference type="EMBL" id="GGD16172.1"/>
    </source>
</evidence>
<dbReference type="Gene3D" id="3.40.30.10">
    <property type="entry name" value="Glutaredoxin"/>
    <property type="match status" value="1"/>
</dbReference>
<proteinExistence type="inferred from homology"/>
<evidence type="ECO:0000313" key="6">
    <source>
        <dbReference type="Proteomes" id="UP000613582"/>
    </source>
</evidence>
<dbReference type="InterPro" id="IPR003782">
    <property type="entry name" value="SCO1/SenC"/>
</dbReference>
<evidence type="ECO:0008006" key="7">
    <source>
        <dbReference type="Google" id="ProtNLM"/>
    </source>
</evidence>
<reference evidence="5" key="1">
    <citation type="journal article" date="2014" name="Int. J. Syst. Evol. Microbiol.">
        <title>Complete genome sequence of Corynebacterium casei LMG S-19264T (=DSM 44701T), isolated from a smear-ripened cheese.</title>
        <authorList>
            <consortium name="US DOE Joint Genome Institute (JGI-PGF)"/>
            <person name="Walter F."/>
            <person name="Albersmeier A."/>
            <person name="Kalinowski J."/>
            <person name="Ruckert C."/>
        </authorList>
    </citation>
    <scope>NUCLEOTIDE SEQUENCE</scope>
    <source>
        <strain evidence="5">CGMCC 1.12921</strain>
    </source>
</reference>
<dbReference type="InterPro" id="IPR036249">
    <property type="entry name" value="Thioredoxin-like_sf"/>
</dbReference>
<keyword evidence="4" id="KW-1015">Disulfide bond</keyword>
<dbReference type="PROSITE" id="PS51257">
    <property type="entry name" value="PROKAR_LIPOPROTEIN"/>
    <property type="match status" value="1"/>
</dbReference>
<dbReference type="SUPFAM" id="SSF52833">
    <property type="entry name" value="Thioredoxin-like"/>
    <property type="match status" value="1"/>
</dbReference>
<evidence type="ECO:0000256" key="3">
    <source>
        <dbReference type="PIRSR" id="PIRSR603782-1"/>
    </source>
</evidence>
<feature type="binding site" evidence="3">
    <location>
        <position position="83"/>
    </location>
    <ligand>
        <name>Cu cation</name>
        <dbReference type="ChEBI" id="CHEBI:23378"/>
    </ligand>
</feature>
<feature type="binding site" evidence="3">
    <location>
        <position position="79"/>
    </location>
    <ligand>
        <name>Cu cation</name>
        <dbReference type="ChEBI" id="CHEBI:23378"/>
    </ligand>
</feature>
<dbReference type="AlphaFoldDB" id="A0A8J2Y889"/>
<feature type="binding site" evidence="3">
    <location>
        <position position="168"/>
    </location>
    <ligand>
        <name>Cu cation</name>
        <dbReference type="ChEBI" id="CHEBI:23378"/>
    </ligand>
</feature>
<dbReference type="GO" id="GO:0046872">
    <property type="term" value="F:metal ion binding"/>
    <property type="evidence" value="ECO:0007669"/>
    <property type="project" value="UniProtKB-KW"/>
</dbReference>
<keyword evidence="6" id="KW-1185">Reference proteome</keyword>
<feature type="disulfide bond" description="Redox-active" evidence="4">
    <location>
        <begin position="79"/>
        <end position="83"/>
    </location>
</feature>
<dbReference type="PANTHER" id="PTHR12151">
    <property type="entry name" value="ELECTRON TRANSPORT PROTIN SCO1/SENC FAMILY MEMBER"/>
    <property type="match status" value="1"/>
</dbReference>
<dbReference type="RefSeq" id="WP_188157986.1">
    <property type="nucleotide sequence ID" value="NZ_BMGH01000001.1"/>
</dbReference>
<accession>A0A8J2Y889</accession>